<dbReference type="RefSeq" id="WP_229843533.1">
    <property type="nucleotide sequence ID" value="NZ_BMVO01000008.1"/>
</dbReference>
<comment type="caution">
    <text evidence="3">The sequence shown here is derived from an EMBL/GenBank/DDBJ whole genome shotgun (WGS) entry which is preliminary data.</text>
</comment>
<accession>A0ABQ3DMG3</accession>
<dbReference type="PANTHER" id="PTHR44240">
    <property type="entry name" value="DNAJ DOMAIN (PROKARYOTIC HEAT SHOCK PROTEIN)-RELATED"/>
    <property type="match status" value="1"/>
</dbReference>
<feature type="region of interest" description="Disordered" evidence="1">
    <location>
        <begin position="75"/>
        <end position="116"/>
    </location>
</feature>
<dbReference type="PANTHER" id="PTHR44240:SF10">
    <property type="entry name" value="J DOMAIN-CONTAINING PROTEIN"/>
    <property type="match status" value="1"/>
</dbReference>
<organism evidence="3 4">
    <name type="scientific">Streptomyces chryseus</name>
    <dbReference type="NCBI Taxonomy" id="68186"/>
    <lineage>
        <taxon>Bacteria</taxon>
        <taxon>Bacillati</taxon>
        <taxon>Actinomycetota</taxon>
        <taxon>Actinomycetes</taxon>
        <taxon>Kitasatosporales</taxon>
        <taxon>Streptomycetaceae</taxon>
        <taxon>Streptomyces</taxon>
    </lineage>
</organism>
<evidence type="ECO:0000256" key="1">
    <source>
        <dbReference type="SAM" id="MobiDB-lite"/>
    </source>
</evidence>
<dbReference type="Gene3D" id="1.10.287.110">
    <property type="entry name" value="DnaJ domain"/>
    <property type="match status" value="1"/>
</dbReference>
<dbReference type="CDD" id="cd06257">
    <property type="entry name" value="DnaJ"/>
    <property type="match status" value="1"/>
</dbReference>
<dbReference type="SMART" id="SM00271">
    <property type="entry name" value="DnaJ"/>
    <property type="match status" value="1"/>
</dbReference>
<evidence type="ECO:0000259" key="2">
    <source>
        <dbReference type="PROSITE" id="PS50076"/>
    </source>
</evidence>
<dbReference type="Proteomes" id="UP000599437">
    <property type="component" value="Unassembled WGS sequence"/>
</dbReference>
<dbReference type="InterPro" id="IPR052276">
    <property type="entry name" value="Diphthamide-biosynth_chaperone"/>
</dbReference>
<proteinExistence type="predicted"/>
<keyword evidence="4" id="KW-1185">Reference proteome</keyword>
<protein>
    <recommendedName>
        <fullName evidence="2">J domain-containing protein</fullName>
    </recommendedName>
</protein>
<dbReference type="EMBL" id="BMVO01000008">
    <property type="protein sequence ID" value="GHB06321.1"/>
    <property type="molecule type" value="Genomic_DNA"/>
</dbReference>
<dbReference type="PROSITE" id="PS50076">
    <property type="entry name" value="DNAJ_2"/>
    <property type="match status" value="1"/>
</dbReference>
<dbReference type="Pfam" id="PF00226">
    <property type="entry name" value="DnaJ"/>
    <property type="match status" value="1"/>
</dbReference>
<dbReference type="SUPFAM" id="SSF46565">
    <property type="entry name" value="Chaperone J-domain"/>
    <property type="match status" value="1"/>
</dbReference>
<evidence type="ECO:0000313" key="4">
    <source>
        <dbReference type="Proteomes" id="UP000599437"/>
    </source>
</evidence>
<evidence type="ECO:0000313" key="3">
    <source>
        <dbReference type="EMBL" id="GHB06321.1"/>
    </source>
</evidence>
<gene>
    <name evidence="3" type="ORF">GCM10010346_31960</name>
</gene>
<sequence>MAGLGPSGRAPGPYAVLGVEPTASAGQITSAYRGLVRALHPDAGPADSEAGERFRDVVAAYTTLHDPVLRAAYDDARLGPGRGGGARPVRVRLRPAPAPRYDEPPLRVGPTRWSAG</sequence>
<name>A0ABQ3DMG3_9ACTN</name>
<dbReference type="InterPro" id="IPR036869">
    <property type="entry name" value="J_dom_sf"/>
</dbReference>
<dbReference type="PRINTS" id="PR00625">
    <property type="entry name" value="JDOMAIN"/>
</dbReference>
<dbReference type="InterPro" id="IPR001623">
    <property type="entry name" value="DnaJ_domain"/>
</dbReference>
<feature type="domain" description="J" evidence="2">
    <location>
        <begin position="12"/>
        <end position="77"/>
    </location>
</feature>
<reference evidence="4" key="1">
    <citation type="journal article" date="2019" name="Int. J. Syst. Evol. Microbiol.">
        <title>The Global Catalogue of Microorganisms (GCM) 10K type strain sequencing project: providing services to taxonomists for standard genome sequencing and annotation.</title>
        <authorList>
            <consortium name="The Broad Institute Genomics Platform"/>
            <consortium name="The Broad Institute Genome Sequencing Center for Infectious Disease"/>
            <person name="Wu L."/>
            <person name="Ma J."/>
        </authorList>
    </citation>
    <scope>NUCLEOTIDE SEQUENCE [LARGE SCALE GENOMIC DNA]</scope>
    <source>
        <strain evidence="4">JCM 4737</strain>
    </source>
</reference>